<keyword evidence="2" id="KW-1185">Reference proteome</keyword>
<accession>A0AA37SWB8</accession>
<dbReference type="Proteomes" id="UP001156601">
    <property type="component" value="Unassembled WGS sequence"/>
</dbReference>
<name>A0AA37SWB8_9ALTE</name>
<reference evidence="1" key="1">
    <citation type="journal article" date="2014" name="Int. J. Syst. Evol. Microbiol.">
        <title>Complete genome sequence of Corynebacterium casei LMG S-19264T (=DSM 44701T), isolated from a smear-ripened cheese.</title>
        <authorList>
            <consortium name="US DOE Joint Genome Institute (JGI-PGF)"/>
            <person name="Walter F."/>
            <person name="Albersmeier A."/>
            <person name="Kalinowski J."/>
            <person name="Ruckert C."/>
        </authorList>
    </citation>
    <scope>NUCLEOTIDE SEQUENCE</scope>
    <source>
        <strain evidence="1">NBRC 110023</strain>
    </source>
</reference>
<dbReference type="RefSeq" id="WP_284215688.1">
    <property type="nucleotide sequence ID" value="NZ_BSOT01000002.1"/>
</dbReference>
<sequence>MAKTQNSSSYTEIEYEEFIDPTFKALLVQRVSSDLGYDNPYELFNSLLHKQRSKRLYSHGKAKSKSALALHLEAVRDISHSSKLWRNMQSQAKKHNLDVKKGRDEDTHHIVAAKDARAQTSRKVMFSAGIGINDFRNGVNLAKEKHRPMHTSEYYMEVDRRLLLANYVSQDDGTDIEESIGDELLDMADEIANGIF</sequence>
<reference evidence="1" key="2">
    <citation type="submission" date="2023-01" db="EMBL/GenBank/DDBJ databases">
        <title>Draft genome sequence of Agaribacter marinus strain NBRC 110023.</title>
        <authorList>
            <person name="Sun Q."/>
            <person name="Mori K."/>
        </authorList>
    </citation>
    <scope>NUCLEOTIDE SEQUENCE</scope>
    <source>
        <strain evidence="1">NBRC 110023</strain>
    </source>
</reference>
<dbReference type="AlphaFoldDB" id="A0AA37SWB8"/>
<evidence type="ECO:0000313" key="1">
    <source>
        <dbReference type="EMBL" id="GLR69360.1"/>
    </source>
</evidence>
<protein>
    <submittedName>
        <fullName evidence="1">Uncharacterized protein</fullName>
    </submittedName>
</protein>
<gene>
    <name evidence="1" type="ORF">GCM10007852_02680</name>
</gene>
<comment type="caution">
    <text evidence="1">The sequence shown here is derived from an EMBL/GenBank/DDBJ whole genome shotgun (WGS) entry which is preliminary data.</text>
</comment>
<evidence type="ECO:0000313" key="2">
    <source>
        <dbReference type="Proteomes" id="UP001156601"/>
    </source>
</evidence>
<dbReference type="EMBL" id="BSOT01000002">
    <property type="protein sequence ID" value="GLR69360.1"/>
    <property type="molecule type" value="Genomic_DNA"/>
</dbReference>
<dbReference type="Pfam" id="PF14412">
    <property type="entry name" value="AHH"/>
    <property type="match status" value="1"/>
</dbReference>
<organism evidence="1 2">
    <name type="scientific">Agaribacter marinus</name>
    <dbReference type="NCBI Taxonomy" id="1431249"/>
    <lineage>
        <taxon>Bacteria</taxon>
        <taxon>Pseudomonadati</taxon>
        <taxon>Pseudomonadota</taxon>
        <taxon>Gammaproteobacteria</taxon>
        <taxon>Alteromonadales</taxon>
        <taxon>Alteromonadaceae</taxon>
        <taxon>Agaribacter</taxon>
    </lineage>
</organism>
<proteinExistence type="predicted"/>
<dbReference type="InterPro" id="IPR032871">
    <property type="entry name" value="AHH_dom_containing"/>
</dbReference>